<dbReference type="GO" id="GO:0030674">
    <property type="term" value="F:protein-macromolecule adaptor activity"/>
    <property type="evidence" value="ECO:0007669"/>
    <property type="project" value="TreeGrafter"/>
</dbReference>
<evidence type="ECO:0000256" key="1">
    <source>
        <dbReference type="ARBA" id="ARBA00005298"/>
    </source>
</evidence>
<dbReference type="EMBL" id="JAPUFD010000005">
    <property type="protein sequence ID" value="MDI1487362.1"/>
    <property type="molecule type" value="Genomic_DNA"/>
</dbReference>
<dbReference type="CDD" id="cd22952">
    <property type="entry name" value="ART10-like"/>
    <property type="match status" value="1"/>
</dbReference>
<dbReference type="GO" id="GO:0005829">
    <property type="term" value="C:cytosol"/>
    <property type="evidence" value="ECO:0007669"/>
    <property type="project" value="TreeGrafter"/>
</dbReference>
<protein>
    <recommendedName>
        <fullName evidence="5">Arrestin-like N-terminal domain-containing protein</fullName>
    </recommendedName>
</protein>
<evidence type="ECO:0000313" key="4">
    <source>
        <dbReference type="Proteomes" id="UP001161017"/>
    </source>
</evidence>
<dbReference type="GO" id="GO:0031625">
    <property type="term" value="F:ubiquitin protein ligase binding"/>
    <property type="evidence" value="ECO:0007669"/>
    <property type="project" value="TreeGrafter"/>
</dbReference>
<sequence length="413" mass="46854">MSIRINVPSTRCRAGTTIAGSVSLHGDIDIDVETITISLLARCKTKITRNSGQSSVTNRGRATLYYERRTLFKGPHTLHSAHEWDFELTLPARCTGRSQDRFTEEYRRYNQDPQQELPPSFQSTNHSFGWSADSFIKYELEAHLSRCKTFAIDMKANKLLNFVTTRDIERPDPQLKRVPRILSCSSQILQTGREDSALTFKDRLEGIFSRKIPCARFTISLRIPRVAVLGQHLPMFLELDHDIEGSSCPSPPLVRLKKISVELGQMTDVQCIREEILREGNEFRSWENSVFLSACDFSERMHEAPLVTERMDLRTVLQARIGGYQTPTFSTFNIRRTYGFVVKLTLECAQKNLKAEYRSGNVTVLAAEFIPSEGFASSSTQMPEPLDREAIAPAYSANPDEGTLPSYEDVKVR</sequence>
<evidence type="ECO:0000256" key="2">
    <source>
        <dbReference type="SAM" id="MobiDB-lite"/>
    </source>
</evidence>
<accession>A0AA43QIY6</accession>
<dbReference type="AlphaFoldDB" id="A0AA43QIY6"/>
<dbReference type="InterPro" id="IPR050357">
    <property type="entry name" value="Arrestin_domain-protein"/>
</dbReference>
<dbReference type="InterPro" id="IPR014752">
    <property type="entry name" value="Arrestin-like_C"/>
</dbReference>
<name>A0AA43QIY6_9LECA</name>
<proteinExistence type="inferred from homology"/>
<evidence type="ECO:0000313" key="3">
    <source>
        <dbReference type="EMBL" id="MDI1487362.1"/>
    </source>
</evidence>
<dbReference type="PANTHER" id="PTHR11188:SF17">
    <property type="entry name" value="FI21816P1"/>
    <property type="match status" value="1"/>
</dbReference>
<reference evidence="3" key="1">
    <citation type="journal article" date="2023" name="Genome Biol. Evol.">
        <title>First Whole Genome Sequence and Flow Cytometry Genome Size Data for the Lichen-Forming Fungus Ramalina farinacea (Ascomycota).</title>
        <authorList>
            <person name="Llewellyn T."/>
            <person name="Mian S."/>
            <person name="Hill R."/>
            <person name="Leitch I.J."/>
            <person name="Gaya E."/>
        </authorList>
    </citation>
    <scope>NUCLEOTIDE SEQUENCE</scope>
    <source>
        <strain evidence="3">LIQ254RAFAR</strain>
    </source>
</reference>
<feature type="region of interest" description="Disordered" evidence="2">
    <location>
        <begin position="375"/>
        <end position="413"/>
    </location>
</feature>
<gene>
    <name evidence="3" type="ORF">OHK93_006631</name>
</gene>
<keyword evidence="4" id="KW-1185">Reference proteome</keyword>
<dbReference type="GO" id="GO:0005886">
    <property type="term" value="C:plasma membrane"/>
    <property type="evidence" value="ECO:0007669"/>
    <property type="project" value="TreeGrafter"/>
</dbReference>
<dbReference type="PANTHER" id="PTHR11188">
    <property type="entry name" value="ARRESTIN DOMAIN CONTAINING PROTEIN"/>
    <property type="match status" value="1"/>
</dbReference>
<dbReference type="Proteomes" id="UP001161017">
    <property type="component" value="Unassembled WGS sequence"/>
</dbReference>
<dbReference type="Gene3D" id="2.60.40.640">
    <property type="match status" value="1"/>
</dbReference>
<comment type="similarity">
    <text evidence="1">Belongs to the arrestin family.</text>
</comment>
<organism evidence="3 4">
    <name type="scientific">Ramalina farinacea</name>
    <dbReference type="NCBI Taxonomy" id="258253"/>
    <lineage>
        <taxon>Eukaryota</taxon>
        <taxon>Fungi</taxon>
        <taxon>Dikarya</taxon>
        <taxon>Ascomycota</taxon>
        <taxon>Pezizomycotina</taxon>
        <taxon>Lecanoromycetes</taxon>
        <taxon>OSLEUM clade</taxon>
        <taxon>Lecanoromycetidae</taxon>
        <taxon>Lecanorales</taxon>
        <taxon>Lecanorineae</taxon>
        <taxon>Ramalinaceae</taxon>
        <taxon>Ramalina</taxon>
    </lineage>
</organism>
<comment type="caution">
    <text evidence="3">The sequence shown here is derived from an EMBL/GenBank/DDBJ whole genome shotgun (WGS) entry which is preliminary data.</text>
</comment>
<dbReference type="GO" id="GO:0070086">
    <property type="term" value="P:ubiquitin-dependent endocytosis"/>
    <property type="evidence" value="ECO:0007669"/>
    <property type="project" value="TreeGrafter"/>
</dbReference>
<evidence type="ECO:0008006" key="5">
    <source>
        <dbReference type="Google" id="ProtNLM"/>
    </source>
</evidence>